<gene>
    <name evidence="3" type="ORF">CPIN18021_0771</name>
</gene>
<dbReference type="RefSeq" id="WP_078424442.1">
    <property type="nucleotide sequence ID" value="NZ_CP017258.1"/>
</dbReference>
<protein>
    <recommendedName>
        <fullName evidence="5">PA14 domain-containing protein</fullName>
    </recommendedName>
</protein>
<sequence>MKNNKILFAFASILLLSVLDLSAERVTANYYKEGSGRNFNQFTNKSNRERSDGKGKYSSVSTKVKAPVSKNSRCYDEQYSEMRTENGPDGNYKDRAISFDYWPGYYPPDRKIWNYGCAKDSYFRFPFPMLVEFDKGNTYSSNGLYKWTSVWEGYIDIPQDGEWRFSLTIQGKALLTICDVEASKNKECFYGNSTTTYNKKYSSYWYKYAYGYNDNDAIIIKKLKKGDKLRFRLIYESADWSIHKTSSIHLKWINGDDINRNKGNCVTPHELQPPKTNRNDTSIFTQNGKCGMQIVDFEYKASKSDIEYRVVEDEYVDAYVKDNSKDFDWLWNSPIRTKDIGDTNKFCIIMGTKDPNGKYVEVKENQSKIVGARIRYKDYQGNDTMRTLVNDKGDYMVRTPGSDKTIKDENSKSCFRMTTVSEKLITKDAYFQVFEFTNNDNNKFSVPDKFRYDIKAGTTDSDHFSFKPIGYALSFSENSGNKKIEPTEIDKKLSNISNSVLYLTSGKTYTVTAKAQRKDLENLAIKDITQYNSTEKSGDVTTVVGRYDTDIKDNGPLLISYVNGKTCKDNGKNLPNVKFDIRFSDNVASNFISDINDDNVMKFKTNMVDKTWTAIDQTNDQNKISKYGYECKVPSKQTKNEFDKNLVDCYISTVVPAYVEFIPASFDITKSVENFNSSSFTYLNTLNADSYRMKAFLNIGLTPKNAKNQEVSNFTKDCYAKDLDIVLSYDWDKILNNNSDTTLIDKKKELSANNQNTASRMKFAQDSKEVYINSNNKDNKFKSAKYSGNEYSNYNYSDLTNSAPFSISKNLFTSNTATAKIGFNFDKDHKKPENPFAVYPKEFSLSDLKIKDTNNPIDIKINDITTGMGSSYATMVYGRVTAPYQEGPKDGFKGKIYYTFYCDIDCSSKISSTLKGESIGNYVVNLSHNDSYFGIMDDSYDSNFATKLVFDSTTSNRISKGVENVNFSNEKSVKDTIKLKMSKAPWLIFNENYPTYDYNEIKVGFFGANGNWAGKSYDGKGEDKNNAGKFILDELPNDVNVPVRKNRRIDW</sequence>
<dbReference type="AlphaFoldDB" id="A0A1S6U786"/>
<keyword evidence="4" id="KW-1185">Reference proteome</keyword>
<accession>A0A1S6U786</accession>
<evidence type="ECO:0000313" key="3">
    <source>
        <dbReference type="EMBL" id="AQW87583.1"/>
    </source>
</evidence>
<name>A0A1S6U786_9BACT</name>
<feature type="chain" id="PRO_5012096966" description="PA14 domain-containing protein" evidence="2">
    <location>
        <begin position="24"/>
        <end position="1051"/>
    </location>
</feature>
<feature type="compositionally biased region" description="Basic and acidic residues" evidence="1">
    <location>
        <begin position="46"/>
        <end position="55"/>
    </location>
</feature>
<keyword evidence="2" id="KW-0732">Signal</keyword>
<proteinExistence type="predicted"/>
<dbReference type="Proteomes" id="UP000190868">
    <property type="component" value="Chromosome"/>
</dbReference>
<feature type="signal peptide" evidence="2">
    <location>
        <begin position="1"/>
        <end position="23"/>
    </location>
</feature>
<evidence type="ECO:0000313" key="4">
    <source>
        <dbReference type="Proteomes" id="UP000190868"/>
    </source>
</evidence>
<evidence type="ECO:0000256" key="2">
    <source>
        <dbReference type="SAM" id="SignalP"/>
    </source>
</evidence>
<feature type="region of interest" description="Disordered" evidence="1">
    <location>
        <begin position="41"/>
        <end position="69"/>
    </location>
</feature>
<dbReference type="EMBL" id="CP017258">
    <property type="protein sequence ID" value="AQW87583.1"/>
    <property type="molecule type" value="Genomic_DNA"/>
</dbReference>
<evidence type="ECO:0000256" key="1">
    <source>
        <dbReference type="SAM" id="MobiDB-lite"/>
    </source>
</evidence>
<evidence type="ECO:0008006" key="5">
    <source>
        <dbReference type="Google" id="ProtNLM"/>
    </source>
</evidence>
<reference evidence="4" key="1">
    <citation type="submission" date="2016-09" db="EMBL/GenBank/DDBJ databases">
        <title>Comparative genomics of the Campylobacter concisus group.</title>
        <authorList>
            <person name="Miller W.G."/>
            <person name="Yee E."/>
            <person name="Chapman M.H."/>
            <person name="Huynh S."/>
            <person name="Bono J.L."/>
            <person name="On S.L.W."/>
            <person name="StLeger J."/>
            <person name="Foster G."/>
            <person name="Parker C.T."/>
        </authorList>
    </citation>
    <scope>NUCLEOTIDE SEQUENCE [LARGE SCALE GENOMIC DNA]</scope>
    <source>
        <strain evidence="4">RM18021</strain>
    </source>
</reference>
<organism evidence="3 4">
    <name type="scientific">Campylobacter pinnipediorum subsp. caledonicus</name>
    <dbReference type="NCBI Taxonomy" id="1874362"/>
    <lineage>
        <taxon>Bacteria</taxon>
        <taxon>Pseudomonadati</taxon>
        <taxon>Campylobacterota</taxon>
        <taxon>Epsilonproteobacteria</taxon>
        <taxon>Campylobacterales</taxon>
        <taxon>Campylobacteraceae</taxon>
        <taxon>Campylobacter</taxon>
    </lineage>
</organism>